<feature type="domain" description="Transcription regulator PadR N-terminal" evidence="1">
    <location>
        <begin position="27"/>
        <end position="80"/>
    </location>
</feature>
<evidence type="ECO:0000259" key="1">
    <source>
        <dbReference type="Pfam" id="PF03551"/>
    </source>
</evidence>
<accession>A0ABR6BJF8</accession>
<dbReference type="InterPro" id="IPR036390">
    <property type="entry name" value="WH_DNA-bd_sf"/>
</dbReference>
<dbReference type="PANTHER" id="PTHR33169">
    <property type="entry name" value="PADR-FAMILY TRANSCRIPTIONAL REGULATOR"/>
    <property type="match status" value="1"/>
</dbReference>
<proteinExistence type="predicted"/>
<dbReference type="EMBL" id="JACJID010000003">
    <property type="protein sequence ID" value="MBA8926826.1"/>
    <property type="molecule type" value="Genomic_DNA"/>
</dbReference>
<sequence>MTVQTQAVLHALLAAPDTELYGLKIAELTNLLPGTTYPILVRLQRAGWIADRWETINPHDEQRPRRRYYKLTDDGAKQARAALSASRSQLGQTVRRWGTIEGVV</sequence>
<dbReference type="InterPro" id="IPR052509">
    <property type="entry name" value="Metal_resp_DNA-bind_regulator"/>
</dbReference>
<protein>
    <submittedName>
        <fullName evidence="2">DNA-binding PadR family transcriptional regulator</fullName>
    </submittedName>
</protein>
<dbReference type="InterPro" id="IPR036388">
    <property type="entry name" value="WH-like_DNA-bd_sf"/>
</dbReference>
<dbReference type="Proteomes" id="UP000517916">
    <property type="component" value="Unassembled WGS sequence"/>
</dbReference>
<evidence type="ECO:0000313" key="3">
    <source>
        <dbReference type="Proteomes" id="UP000517916"/>
    </source>
</evidence>
<comment type="caution">
    <text evidence="2">The sequence shown here is derived from an EMBL/GenBank/DDBJ whole genome shotgun (WGS) entry which is preliminary data.</text>
</comment>
<organism evidence="2 3">
    <name type="scientific">Kutzneria viridogrisea</name>
    <dbReference type="NCBI Taxonomy" id="47990"/>
    <lineage>
        <taxon>Bacteria</taxon>
        <taxon>Bacillati</taxon>
        <taxon>Actinomycetota</taxon>
        <taxon>Actinomycetes</taxon>
        <taxon>Pseudonocardiales</taxon>
        <taxon>Pseudonocardiaceae</taxon>
        <taxon>Kutzneria</taxon>
    </lineage>
</organism>
<keyword evidence="3" id="KW-1185">Reference proteome</keyword>
<evidence type="ECO:0000313" key="2">
    <source>
        <dbReference type="EMBL" id="MBA8926826.1"/>
    </source>
</evidence>
<dbReference type="PANTHER" id="PTHR33169:SF14">
    <property type="entry name" value="TRANSCRIPTIONAL REGULATOR RV3488"/>
    <property type="match status" value="1"/>
</dbReference>
<keyword evidence="2" id="KW-0238">DNA-binding</keyword>
<reference evidence="2 3" key="1">
    <citation type="submission" date="2020-08" db="EMBL/GenBank/DDBJ databases">
        <title>Genomic Encyclopedia of Archaeal and Bacterial Type Strains, Phase II (KMG-II): from individual species to whole genera.</title>
        <authorList>
            <person name="Goeker M."/>
        </authorList>
    </citation>
    <scope>NUCLEOTIDE SEQUENCE [LARGE SCALE GENOMIC DNA]</scope>
    <source>
        <strain evidence="2 3">DSM 43850</strain>
    </source>
</reference>
<dbReference type="Gene3D" id="1.10.10.10">
    <property type="entry name" value="Winged helix-like DNA-binding domain superfamily/Winged helix DNA-binding domain"/>
    <property type="match status" value="1"/>
</dbReference>
<gene>
    <name evidence="2" type="ORF">BC739_004032</name>
</gene>
<dbReference type="SUPFAM" id="SSF46785">
    <property type="entry name" value="Winged helix' DNA-binding domain"/>
    <property type="match status" value="1"/>
</dbReference>
<dbReference type="Pfam" id="PF03551">
    <property type="entry name" value="PadR"/>
    <property type="match status" value="1"/>
</dbReference>
<dbReference type="RefSeq" id="WP_182838036.1">
    <property type="nucleotide sequence ID" value="NZ_BAAABQ010000091.1"/>
</dbReference>
<name>A0ABR6BJF8_9PSEU</name>
<dbReference type="InterPro" id="IPR005149">
    <property type="entry name" value="Tscrpt_reg_PadR_N"/>
</dbReference>
<dbReference type="GO" id="GO:0003677">
    <property type="term" value="F:DNA binding"/>
    <property type="evidence" value="ECO:0007669"/>
    <property type="project" value="UniProtKB-KW"/>
</dbReference>